<dbReference type="PANTHER" id="PTHR43432:SF3">
    <property type="entry name" value="SLR0285 PROTEIN"/>
    <property type="match status" value="1"/>
</dbReference>
<dbReference type="SFLD" id="SFLDG01084">
    <property type="entry name" value="Uncharacterised_Radical_SAM_Su"/>
    <property type="match status" value="1"/>
</dbReference>
<evidence type="ECO:0000256" key="2">
    <source>
        <dbReference type="ARBA" id="ARBA00023004"/>
    </source>
</evidence>
<dbReference type="Pfam" id="PF04055">
    <property type="entry name" value="Radical_SAM"/>
    <property type="match status" value="1"/>
</dbReference>
<dbReference type="SUPFAM" id="SSF102114">
    <property type="entry name" value="Radical SAM enzymes"/>
    <property type="match status" value="1"/>
</dbReference>
<evidence type="ECO:0000256" key="1">
    <source>
        <dbReference type="ARBA" id="ARBA00022723"/>
    </source>
</evidence>
<protein>
    <submittedName>
        <fullName evidence="6">Radical SAM protein</fullName>
    </submittedName>
</protein>
<dbReference type="GO" id="GO:0051536">
    <property type="term" value="F:iron-sulfur cluster binding"/>
    <property type="evidence" value="ECO:0007669"/>
    <property type="project" value="UniProtKB-KW"/>
</dbReference>
<keyword evidence="3" id="KW-0411">Iron-sulfur</keyword>
<proteinExistence type="predicted"/>
<keyword evidence="2" id="KW-0408">Iron</keyword>
<evidence type="ECO:0000313" key="5">
    <source>
        <dbReference type="EMBL" id="HFQ79482.1"/>
    </source>
</evidence>
<dbReference type="Gene3D" id="3.80.30.30">
    <property type="match status" value="1"/>
</dbReference>
<dbReference type="CDD" id="cd01335">
    <property type="entry name" value="Radical_SAM"/>
    <property type="match status" value="1"/>
</dbReference>
<dbReference type="EMBL" id="DTAU01000138">
    <property type="protein sequence ID" value="HFQ79482.1"/>
    <property type="molecule type" value="Genomic_DNA"/>
</dbReference>
<name>A0A7J3MZX4_9CREN</name>
<dbReference type="InterPro" id="IPR007197">
    <property type="entry name" value="rSAM"/>
</dbReference>
<dbReference type="PANTHER" id="PTHR43432">
    <property type="entry name" value="SLR0285 PROTEIN"/>
    <property type="match status" value="1"/>
</dbReference>
<dbReference type="InterPro" id="IPR040086">
    <property type="entry name" value="MJ0683-like"/>
</dbReference>
<gene>
    <name evidence="5" type="ORF">ENT99_07305</name>
    <name evidence="6" type="ORF">ENU64_06230</name>
</gene>
<dbReference type="SMART" id="SM00729">
    <property type="entry name" value="Elp3"/>
    <property type="match status" value="1"/>
</dbReference>
<dbReference type="AlphaFoldDB" id="A0A7J3MZX4"/>
<evidence type="ECO:0000259" key="4">
    <source>
        <dbReference type="SMART" id="SM00729"/>
    </source>
</evidence>
<dbReference type="InterPro" id="IPR006638">
    <property type="entry name" value="Elp3/MiaA/NifB-like_rSAM"/>
</dbReference>
<dbReference type="InterPro" id="IPR058240">
    <property type="entry name" value="rSAM_sf"/>
</dbReference>
<evidence type="ECO:0000256" key="3">
    <source>
        <dbReference type="ARBA" id="ARBA00023014"/>
    </source>
</evidence>
<dbReference type="GO" id="GO:0003824">
    <property type="term" value="F:catalytic activity"/>
    <property type="evidence" value="ECO:0007669"/>
    <property type="project" value="InterPro"/>
</dbReference>
<accession>A0A7J3MZX4</accession>
<evidence type="ECO:0000313" key="6">
    <source>
        <dbReference type="EMBL" id="HGT99009.1"/>
    </source>
</evidence>
<comment type="caution">
    <text evidence="6">The sequence shown here is derived from an EMBL/GenBank/DDBJ whole genome shotgun (WGS) entry which is preliminary data.</text>
</comment>
<feature type="domain" description="Elp3/MiaA/NifB-like radical SAM core" evidence="4">
    <location>
        <begin position="20"/>
        <end position="235"/>
    </location>
</feature>
<dbReference type="SFLD" id="SFLDS00029">
    <property type="entry name" value="Radical_SAM"/>
    <property type="match status" value="1"/>
</dbReference>
<sequence>MYLRVIKPFNPWKSGLCTCPYKWVLHPYTGCSHNCLYCYATSYIPKHSNVRPKERFIDRLRKDVVKLPKNSLIEISSSSDPYPSIETRYRLTRSVLEILLSHGFKTLIVTKSSMVTRDLDILRRYRDSVVVSITITTLDSSISSKLEPGAPLPNERIKAIEILTKNGLNVVVRIDPIIPYINDDYNDLRNLIKMLNTVGVKQITTSTYKARNDSLTRILKAFPNIKDKLIEMYNKDSSEYIHGYRYLKSSIRFHYMAMIREIVTEEGLVFGTCREGFKNLNTPGFACDGSTLMYMNSS</sequence>
<dbReference type="EMBL" id="DTDH01000171">
    <property type="protein sequence ID" value="HGT99009.1"/>
    <property type="molecule type" value="Genomic_DNA"/>
</dbReference>
<dbReference type="GO" id="GO:0046872">
    <property type="term" value="F:metal ion binding"/>
    <property type="evidence" value="ECO:0007669"/>
    <property type="project" value="UniProtKB-KW"/>
</dbReference>
<organism evidence="6">
    <name type="scientific">Ignisphaera aggregans</name>
    <dbReference type="NCBI Taxonomy" id="334771"/>
    <lineage>
        <taxon>Archaea</taxon>
        <taxon>Thermoproteota</taxon>
        <taxon>Thermoprotei</taxon>
        <taxon>Desulfurococcales</taxon>
        <taxon>Desulfurococcaceae</taxon>
        <taxon>Ignisphaera</taxon>
    </lineage>
</organism>
<reference evidence="6" key="1">
    <citation type="journal article" date="2020" name="mSystems">
        <title>Genome- and Community-Level Interaction Insights into Carbon Utilization and Element Cycling Functions of Hydrothermarchaeota in Hydrothermal Sediment.</title>
        <authorList>
            <person name="Zhou Z."/>
            <person name="Liu Y."/>
            <person name="Xu W."/>
            <person name="Pan J."/>
            <person name="Luo Z.H."/>
            <person name="Li M."/>
        </authorList>
    </citation>
    <scope>NUCLEOTIDE SEQUENCE [LARGE SCALE GENOMIC DNA]</scope>
    <source>
        <strain evidence="5">SpSt-629</strain>
        <strain evidence="6">SpSt-688</strain>
    </source>
</reference>
<keyword evidence="1" id="KW-0479">Metal-binding</keyword>